<dbReference type="InterPro" id="IPR011990">
    <property type="entry name" value="TPR-like_helical_dom_sf"/>
</dbReference>
<dbReference type="InterPro" id="IPR050640">
    <property type="entry name" value="Bact_2-comp_sensor_kinase"/>
</dbReference>
<feature type="domain" description="Signal transduction histidine kinase internal region" evidence="1">
    <location>
        <begin position="446"/>
        <end position="525"/>
    </location>
</feature>
<sequence>MSLLNRIFPWLLLSLFSIACARKNDALSPDHDAIAAEIKTLEDQRLNAANGDSIKLAWLKLDQHATVKKDTVLAARVKYYLARLYAMSGQDSALFFVQQALELIEPTNGNAKYKALIYNGIGNIRSIEAKQREAGYYYNKAATIVLSDTASGLSTEAKSAILLSAAQNNLSSFQYNLAEKMNRSVLPLIDSLPEGHINRQRVLVQMIQTLNTLQRPAKDIAPFLHQLEELHAKNPDKYNISFLYDSKIQYYETAKKPDSILHYELLKIAIDERLHQQTASSILMNNLFVDYSNVAAIYVSLNKPALGEKFIQKASKLKAQFPKLIFPNNEITFQNSLAAVYRLQGKNKAAIDVLNHLVQLQRGIYQSENTQAIAEMNALYQLQAKDQSIRILNENIKINKLQLQQNRLGLIISSLAVILLIIILFFLYYSFRQRRSIQEKEKVLLQQQLLRTQMEPHFIFNTLSAVQSFMRLDKKENAIKYLNRFSRLLRSNLELSRENLVPLNEELETLENYLILQQMRFEDAFHYHITQPEDQDLSAVMLPPMLIQPYVENAILHGINLETGDGSIDIQFTLSEDILQVTIKDSGKVNPDIPVITHRSLSGTISRERMQLLGKKASVQITKNPTAGTTVILHIPVTY</sequence>
<evidence type="ECO:0000313" key="2">
    <source>
        <dbReference type="EMBL" id="SPZ92336.1"/>
    </source>
</evidence>
<dbReference type="PANTHER" id="PTHR34220">
    <property type="entry name" value="SENSOR HISTIDINE KINASE YPDA"/>
    <property type="match status" value="1"/>
</dbReference>
<dbReference type="AlphaFoldDB" id="A0A2X2JJM6"/>
<dbReference type="GO" id="GO:0016020">
    <property type="term" value="C:membrane"/>
    <property type="evidence" value="ECO:0007669"/>
    <property type="project" value="InterPro"/>
</dbReference>
<dbReference type="RefSeq" id="WP_112375833.1">
    <property type="nucleotide sequence ID" value="NZ_CP069793.1"/>
</dbReference>
<dbReference type="GeneID" id="97179347"/>
<dbReference type="SUPFAM" id="SSF55874">
    <property type="entry name" value="ATPase domain of HSP90 chaperone/DNA topoisomerase II/histidine kinase"/>
    <property type="match status" value="1"/>
</dbReference>
<dbReference type="EMBL" id="UAUU01000011">
    <property type="protein sequence ID" value="SPZ92336.1"/>
    <property type="molecule type" value="Genomic_DNA"/>
</dbReference>
<evidence type="ECO:0000313" key="3">
    <source>
        <dbReference type="Proteomes" id="UP000251241"/>
    </source>
</evidence>
<dbReference type="PROSITE" id="PS51257">
    <property type="entry name" value="PROKAR_LIPOPROTEIN"/>
    <property type="match status" value="1"/>
</dbReference>
<organism evidence="2 3">
    <name type="scientific">Sphingobacterium multivorum</name>
    <dbReference type="NCBI Taxonomy" id="28454"/>
    <lineage>
        <taxon>Bacteria</taxon>
        <taxon>Pseudomonadati</taxon>
        <taxon>Bacteroidota</taxon>
        <taxon>Sphingobacteriia</taxon>
        <taxon>Sphingobacteriales</taxon>
        <taxon>Sphingobacteriaceae</taxon>
        <taxon>Sphingobacterium</taxon>
    </lineage>
</organism>
<dbReference type="Pfam" id="PF06580">
    <property type="entry name" value="His_kinase"/>
    <property type="match status" value="1"/>
</dbReference>
<dbReference type="SUPFAM" id="SSF48452">
    <property type="entry name" value="TPR-like"/>
    <property type="match status" value="1"/>
</dbReference>
<evidence type="ECO:0000259" key="1">
    <source>
        <dbReference type="Pfam" id="PF06580"/>
    </source>
</evidence>
<dbReference type="InterPro" id="IPR036890">
    <property type="entry name" value="HATPase_C_sf"/>
</dbReference>
<dbReference type="Gene3D" id="1.25.40.10">
    <property type="entry name" value="Tetratricopeptide repeat domain"/>
    <property type="match status" value="1"/>
</dbReference>
<dbReference type="GO" id="GO:0000155">
    <property type="term" value="F:phosphorelay sensor kinase activity"/>
    <property type="evidence" value="ECO:0007669"/>
    <property type="project" value="InterPro"/>
</dbReference>
<accession>A0A2X2JJM6</accession>
<dbReference type="Gene3D" id="3.30.565.10">
    <property type="entry name" value="Histidine kinase-like ATPase, C-terminal domain"/>
    <property type="match status" value="1"/>
</dbReference>
<dbReference type="PANTHER" id="PTHR34220:SF9">
    <property type="entry name" value="SIGNAL TRANSDUCTION HISTIDINE KINASE INTERNAL REGION DOMAIN-CONTAINING PROTEIN"/>
    <property type="match status" value="1"/>
</dbReference>
<reference evidence="2 3" key="1">
    <citation type="submission" date="2018-06" db="EMBL/GenBank/DDBJ databases">
        <authorList>
            <consortium name="Pathogen Informatics"/>
            <person name="Doyle S."/>
        </authorList>
    </citation>
    <scope>NUCLEOTIDE SEQUENCE [LARGE SCALE GENOMIC DNA]</scope>
    <source>
        <strain evidence="2 3">NCTC11343</strain>
    </source>
</reference>
<protein>
    <submittedName>
        <fullName evidence="2">Inner membrane protein ypdA</fullName>
    </submittedName>
</protein>
<name>A0A2X2JJM6_SPHMU</name>
<dbReference type="Proteomes" id="UP000251241">
    <property type="component" value="Unassembled WGS sequence"/>
</dbReference>
<dbReference type="InterPro" id="IPR010559">
    <property type="entry name" value="Sig_transdc_His_kin_internal"/>
</dbReference>
<proteinExistence type="predicted"/>
<gene>
    <name evidence="2" type="primary">ypdA_6</name>
    <name evidence="2" type="ORF">NCTC11343_04388</name>
</gene>